<evidence type="ECO:0000313" key="3">
    <source>
        <dbReference type="EMBL" id="GLR71748.1"/>
    </source>
</evidence>
<evidence type="ECO:0000313" key="4">
    <source>
        <dbReference type="Proteomes" id="UP001156601"/>
    </source>
</evidence>
<keyword evidence="4" id="KW-1185">Reference proteome</keyword>
<dbReference type="PANTHER" id="PTHR43329">
    <property type="entry name" value="EPOXIDE HYDROLASE"/>
    <property type="match status" value="1"/>
</dbReference>
<dbReference type="EMBL" id="BSOT01000006">
    <property type="protein sequence ID" value="GLR71748.1"/>
    <property type="molecule type" value="Genomic_DNA"/>
</dbReference>
<dbReference type="NCBIfam" id="NF002938">
    <property type="entry name" value="PRK03592.1"/>
    <property type="match status" value="1"/>
</dbReference>
<protein>
    <submittedName>
        <fullName evidence="3">Haloalkane dehalogenase</fullName>
    </submittedName>
</protein>
<sequence>MKLTDVTATLITSVTIVVVSVFGTLLASANAEEKQASANVQTSTTVELARHDFPYKSHYVEVKGAKMHYVDTGGKGSTIVMIHGQPTWSYLWRNIIPHLEDKHRVIALDLIGFGKSDKPDISYKAPEHAEYLQGFMEQLNLKDITLVIHDWGSILGFNYAATNPDNVKAIAFMEAAVAVPPIQPPYGMQKPKLDAQGPSTVEQFGQILSQIKTPGVGEKMILEDNFFLEQLTLAGFVGWLTEDEMNAYREPFSEGKNRMPMLQFPRDVPIDGKTPKYTVDMMAKYNTYLRTRKDLPKLLLHLDKGFVTQRWAVEWMRQNLSDITIHNMGEGSHFMQEHNPDGIGTAIAMWMDANKL</sequence>
<accession>A0AA37WJ10</accession>
<reference evidence="3" key="2">
    <citation type="submission" date="2023-01" db="EMBL/GenBank/DDBJ databases">
        <title>Draft genome sequence of Agaribacter marinus strain NBRC 110023.</title>
        <authorList>
            <person name="Sun Q."/>
            <person name="Mori K."/>
        </authorList>
    </citation>
    <scope>NUCLEOTIDE SEQUENCE</scope>
    <source>
        <strain evidence="3">NBRC 110023</strain>
    </source>
</reference>
<gene>
    <name evidence="3" type="ORF">GCM10007852_26560</name>
</gene>
<reference evidence="3" key="1">
    <citation type="journal article" date="2014" name="Int. J. Syst. Evol. Microbiol.">
        <title>Complete genome sequence of Corynebacterium casei LMG S-19264T (=DSM 44701T), isolated from a smear-ripened cheese.</title>
        <authorList>
            <consortium name="US DOE Joint Genome Institute (JGI-PGF)"/>
            <person name="Walter F."/>
            <person name="Albersmeier A."/>
            <person name="Kalinowski J."/>
            <person name="Ruckert C."/>
        </authorList>
    </citation>
    <scope>NUCLEOTIDE SEQUENCE</scope>
    <source>
        <strain evidence="3">NBRC 110023</strain>
    </source>
</reference>
<dbReference type="GO" id="GO:0016787">
    <property type="term" value="F:hydrolase activity"/>
    <property type="evidence" value="ECO:0007669"/>
    <property type="project" value="UniProtKB-KW"/>
</dbReference>
<organism evidence="3 4">
    <name type="scientific">Agaribacter marinus</name>
    <dbReference type="NCBI Taxonomy" id="1431249"/>
    <lineage>
        <taxon>Bacteria</taxon>
        <taxon>Pseudomonadati</taxon>
        <taxon>Pseudomonadota</taxon>
        <taxon>Gammaproteobacteria</taxon>
        <taxon>Alteromonadales</taxon>
        <taxon>Alteromonadaceae</taxon>
        <taxon>Agaribacter</taxon>
    </lineage>
</organism>
<dbReference type="InterPro" id="IPR000639">
    <property type="entry name" value="Epox_hydrolase-like"/>
</dbReference>
<proteinExistence type="predicted"/>
<dbReference type="RefSeq" id="WP_284218084.1">
    <property type="nucleotide sequence ID" value="NZ_BSOT01000006.1"/>
</dbReference>
<keyword evidence="1" id="KW-0378">Hydrolase</keyword>
<evidence type="ECO:0000256" key="1">
    <source>
        <dbReference type="ARBA" id="ARBA00022801"/>
    </source>
</evidence>
<evidence type="ECO:0000259" key="2">
    <source>
        <dbReference type="Pfam" id="PF00561"/>
    </source>
</evidence>
<dbReference type="AlphaFoldDB" id="A0AA37WJ10"/>
<comment type="caution">
    <text evidence="3">The sequence shown here is derived from an EMBL/GenBank/DDBJ whole genome shotgun (WGS) entry which is preliminary data.</text>
</comment>
<dbReference type="InterPro" id="IPR000073">
    <property type="entry name" value="AB_hydrolase_1"/>
</dbReference>
<dbReference type="InterPro" id="IPR029058">
    <property type="entry name" value="AB_hydrolase_fold"/>
</dbReference>
<dbReference type="Gene3D" id="3.40.50.1820">
    <property type="entry name" value="alpha/beta hydrolase"/>
    <property type="match status" value="1"/>
</dbReference>
<dbReference type="PRINTS" id="PR00412">
    <property type="entry name" value="EPOXHYDRLASE"/>
</dbReference>
<name>A0AA37WJ10_9ALTE</name>
<dbReference type="Pfam" id="PF00561">
    <property type="entry name" value="Abhydrolase_1"/>
    <property type="match status" value="1"/>
</dbReference>
<dbReference type="Proteomes" id="UP001156601">
    <property type="component" value="Unassembled WGS sequence"/>
</dbReference>
<feature type="domain" description="AB hydrolase-1" evidence="2">
    <location>
        <begin position="78"/>
        <end position="189"/>
    </location>
</feature>
<dbReference type="SUPFAM" id="SSF53474">
    <property type="entry name" value="alpha/beta-Hydrolases"/>
    <property type="match status" value="1"/>
</dbReference>